<dbReference type="EMBL" id="LR796484">
    <property type="protein sequence ID" value="CAB4147198.1"/>
    <property type="molecule type" value="Genomic_DNA"/>
</dbReference>
<organism evidence="1">
    <name type="scientific">uncultured Caudovirales phage</name>
    <dbReference type="NCBI Taxonomy" id="2100421"/>
    <lineage>
        <taxon>Viruses</taxon>
        <taxon>Duplodnaviria</taxon>
        <taxon>Heunggongvirae</taxon>
        <taxon>Uroviricota</taxon>
        <taxon>Caudoviricetes</taxon>
        <taxon>Peduoviridae</taxon>
        <taxon>Maltschvirus</taxon>
        <taxon>Maltschvirus maltsch</taxon>
    </lineage>
</organism>
<evidence type="ECO:0000313" key="2">
    <source>
        <dbReference type="EMBL" id="CAB4158283.1"/>
    </source>
</evidence>
<evidence type="ECO:0000313" key="1">
    <source>
        <dbReference type="EMBL" id="CAB4147198.1"/>
    </source>
</evidence>
<protein>
    <submittedName>
        <fullName evidence="1">Uncharacterized protein</fullName>
    </submittedName>
</protein>
<gene>
    <name evidence="1" type="ORF">UFOVP429_16</name>
    <name evidence="2" type="ORF">UFOVP696_151</name>
</gene>
<sequence length="352" mass="39673">MAVLSDLISRVRLELGDMPKQFTYTVTGDGVTKDFDTKIKPLEDTTLVVTVNGTPLTQPTQYTVEKDLGVFHFVTAPANASVIRIVGTSYRYFTDADLTKFINTAVEQHTYQRTDAYGTQMNLRIIEPVEEYPLAILATVEGLWALATDAAFDIDIQAPDGVMIPRSERYRQLSQIIQQRMEQYKQLSSALNIGLWRIEMGTLRRVSRLTNKLVPIFLAQEIQDSRKPERVFIQNDLKGRDPAPSYAGVYDISLYQGDSWSGEFDFPFNVTDLDFKAQIRTFPNAPALYATFNIAKFDAANGRIRLTLSPSATAYLPARAFWDLQATSASDPTFEQTYVRGQVFVTQQVTLD</sequence>
<name>A0A6J5MKY9_9CAUD</name>
<dbReference type="EMBL" id="LR796666">
    <property type="protein sequence ID" value="CAB4158283.1"/>
    <property type="molecule type" value="Genomic_DNA"/>
</dbReference>
<accession>A0A6J5MKY9</accession>
<proteinExistence type="predicted"/>
<reference evidence="1" key="1">
    <citation type="submission" date="2020-04" db="EMBL/GenBank/DDBJ databases">
        <authorList>
            <person name="Chiriac C."/>
            <person name="Salcher M."/>
            <person name="Ghai R."/>
            <person name="Kavagutti S V."/>
        </authorList>
    </citation>
    <scope>NUCLEOTIDE SEQUENCE</scope>
</reference>